<keyword evidence="3" id="KW-1185">Reference proteome</keyword>
<dbReference type="Proteomes" id="UP001501509">
    <property type="component" value="Unassembled WGS sequence"/>
</dbReference>
<comment type="caution">
    <text evidence="2">The sequence shown here is derived from an EMBL/GenBank/DDBJ whole genome shotgun (WGS) entry which is preliminary data.</text>
</comment>
<gene>
    <name evidence="2" type="ORF">GCM10010411_50010</name>
</gene>
<feature type="compositionally biased region" description="Low complexity" evidence="1">
    <location>
        <begin position="132"/>
        <end position="147"/>
    </location>
</feature>
<organism evidence="2 3">
    <name type="scientific">Actinomadura fulvescens</name>
    <dbReference type="NCBI Taxonomy" id="46160"/>
    <lineage>
        <taxon>Bacteria</taxon>
        <taxon>Bacillati</taxon>
        <taxon>Actinomycetota</taxon>
        <taxon>Actinomycetes</taxon>
        <taxon>Streptosporangiales</taxon>
        <taxon>Thermomonosporaceae</taxon>
        <taxon>Actinomadura</taxon>
    </lineage>
</organism>
<feature type="compositionally biased region" description="Basic and acidic residues" evidence="1">
    <location>
        <begin position="154"/>
        <end position="163"/>
    </location>
</feature>
<accession>A0ABN3PZI7</accession>
<evidence type="ECO:0000313" key="2">
    <source>
        <dbReference type="EMBL" id="GAA2609693.1"/>
    </source>
</evidence>
<reference evidence="2 3" key="1">
    <citation type="journal article" date="2019" name="Int. J. Syst. Evol. Microbiol.">
        <title>The Global Catalogue of Microorganisms (GCM) 10K type strain sequencing project: providing services to taxonomists for standard genome sequencing and annotation.</title>
        <authorList>
            <consortium name="The Broad Institute Genomics Platform"/>
            <consortium name="The Broad Institute Genome Sequencing Center for Infectious Disease"/>
            <person name="Wu L."/>
            <person name="Ma J."/>
        </authorList>
    </citation>
    <scope>NUCLEOTIDE SEQUENCE [LARGE SCALE GENOMIC DNA]</scope>
    <source>
        <strain evidence="2 3">JCM 6833</strain>
    </source>
</reference>
<dbReference type="RefSeq" id="WP_344544587.1">
    <property type="nucleotide sequence ID" value="NZ_BAAATD010000006.1"/>
</dbReference>
<dbReference type="EMBL" id="BAAATD010000006">
    <property type="protein sequence ID" value="GAA2609693.1"/>
    <property type="molecule type" value="Genomic_DNA"/>
</dbReference>
<proteinExistence type="predicted"/>
<sequence length="415" mass="44766">MDTKELAAAHSGRIVRTAPDGRVTLRFETFKDADAFAQTVNAALGYAEIRGVSEIRSDRCLIRTMTGVLTRACEKIHNPETPASSGVSVDTDPGKRYVVASNFPKERGTKVAEINPAPKPSQKTTTRRKAASKPATKAAPAADTAPAEGTDSTAVEKTDKAKEGVATWSPEFLRKDPAKRKALLESPDGTPGKDMAVAIQAELDREAEAAPIVEAAVKEAKTYAELHGKAAKVTRALAEKLLELRMVFTDARGNPDLKGNNSEYKALAYSVYEKAGFDSGMTQTAQGAVRYHMSDVVRDKIKALAADGKALKGEDGSTLEATYEAWCEYYGINPLSVNERRQVKAGGTKLPATVIPTDDLSKAFTATLKYAHKALEAPGDADPNDLPEESRKAVREELEAIRDRVNDWLESMGDV</sequence>
<protein>
    <submittedName>
        <fullName evidence="2">Uncharacterized protein</fullName>
    </submittedName>
</protein>
<name>A0ABN3PZI7_9ACTN</name>
<feature type="region of interest" description="Disordered" evidence="1">
    <location>
        <begin position="107"/>
        <end position="169"/>
    </location>
</feature>
<evidence type="ECO:0000256" key="1">
    <source>
        <dbReference type="SAM" id="MobiDB-lite"/>
    </source>
</evidence>
<evidence type="ECO:0000313" key="3">
    <source>
        <dbReference type="Proteomes" id="UP001501509"/>
    </source>
</evidence>